<dbReference type="Proteomes" id="UP000184516">
    <property type="component" value="Unassembled WGS sequence"/>
</dbReference>
<evidence type="ECO:0000313" key="1">
    <source>
        <dbReference type="EMBL" id="SHF77136.1"/>
    </source>
</evidence>
<dbReference type="STRING" id="468056.SAMN05443549_101290"/>
<protein>
    <submittedName>
        <fullName evidence="1">Uncharacterized protein</fullName>
    </submittedName>
</protein>
<evidence type="ECO:0000313" key="2">
    <source>
        <dbReference type="Proteomes" id="UP000184516"/>
    </source>
</evidence>
<accession>A0A1M5ED67</accession>
<organism evidence="1 2">
    <name type="scientific">Flavobacterium fluvii</name>
    <dbReference type="NCBI Taxonomy" id="468056"/>
    <lineage>
        <taxon>Bacteria</taxon>
        <taxon>Pseudomonadati</taxon>
        <taxon>Bacteroidota</taxon>
        <taxon>Flavobacteriia</taxon>
        <taxon>Flavobacteriales</taxon>
        <taxon>Flavobacteriaceae</taxon>
        <taxon>Flavobacterium</taxon>
    </lineage>
</organism>
<dbReference type="OrthoDB" id="378656at2"/>
<dbReference type="AlphaFoldDB" id="A0A1M5ED67"/>
<reference evidence="2" key="1">
    <citation type="submission" date="2016-11" db="EMBL/GenBank/DDBJ databases">
        <authorList>
            <person name="Varghese N."/>
            <person name="Submissions S."/>
        </authorList>
    </citation>
    <scope>NUCLEOTIDE SEQUENCE [LARGE SCALE GENOMIC DNA]</scope>
    <source>
        <strain evidence="2">DSM 19978</strain>
    </source>
</reference>
<keyword evidence="2" id="KW-1185">Reference proteome</keyword>
<gene>
    <name evidence="1" type="ORF">SAMN05443549_101290</name>
</gene>
<name>A0A1M5ED67_9FLAO</name>
<dbReference type="EMBL" id="FQWB01000001">
    <property type="protein sequence ID" value="SHF77136.1"/>
    <property type="molecule type" value="Genomic_DNA"/>
</dbReference>
<sequence length="219" mass="26259">MTHQEYRQLSSDLQQLLKTIPLHWGAIQNDGTDHKINMFQIHSFADLEIRIQNLSEEDKNYFRRRWFLWKCAQCDEYIFCTNSNVTANPNSKDQGYDIEFNGNSQLRFDVKGTVIPKKFRDNIDVIIQDPTEMVRFFYEKQSCGVRDHVQNRLFVVHHSFRSPEREMVLRCHWDYKENLYKEYASKISSSSNFVHYQNVKSGVIFIFENEDKSFSHKFF</sequence>
<proteinExistence type="predicted"/>
<dbReference type="RefSeq" id="WP_073367370.1">
    <property type="nucleotide sequence ID" value="NZ_FQWB01000001.1"/>
</dbReference>